<evidence type="ECO:0000313" key="8">
    <source>
        <dbReference type="Proteomes" id="UP000598271"/>
    </source>
</evidence>
<dbReference type="GO" id="GO:0016987">
    <property type="term" value="F:sigma factor activity"/>
    <property type="evidence" value="ECO:0007669"/>
    <property type="project" value="UniProtKB-KW"/>
</dbReference>
<accession>A0A8J3D826</accession>
<dbReference type="InterPro" id="IPR007627">
    <property type="entry name" value="RNA_pol_sigma70_r2"/>
</dbReference>
<dbReference type="PANTHER" id="PTHR43133:SF46">
    <property type="entry name" value="RNA POLYMERASE SIGMA-70 FACTOR ECF SUBFAMILY"/>
    <property type="match status" value="1"/>
</dbReference>
<evidence type="ECO:0000259" key="5">
    <source>
        <dbReference type="Pfam" id="PF04542"/>
    </source>
</evidence>
<organism evidence="7 8">
    <name type="scientific">Persicitalea jodogahamensis</name>
    <dbReference type="NCBI Taxonomy" id="402147"/>
    <lineage>
        <taxon>Bacteria</taxon>
        <taxon>Pseudomonadati</taxon>
        <taxon>Bacteroidota</taxon>
        <taxon>Cytophagia</taxon>
        <taxon>Cytophagales</taxon>
        <taxon>Spirosomataceae</taxon>
        <taxon>Persicitalea</taxon>
    </lineage>
</organism>
<keyword evidence="4" id="KW-0804">Transcription</keyword>
<dbReference type="GO" id="GO:0006352">
    <property type="term" value="P:DNA-templated transcription initiation"/>
    <property type="evidence" value="ECO:0007669"/>
    <property type="project" value="InterPro"/>
</dbReference>
<dbReference type="NCBIfam" id="TIGR02985">
    <property type="entry name" value="Sig70_bacteroi1"/>
    <property type="match status" value="1"/>
</dbReference>
<evidence type="ECO:0000259" key="6">
    <source>
        <dbReference type="Pfam" id="PF08281"/>
    </source>
</evidence>
<dbReference type="EMBL" id="BMXF01000001">
    <property type="protein sequence ID" value="GHB63793.1"/>
    <property type="molecule type" value="Genomic_DNA"/>
</dbReference>
<dbReference type="InterPro" id="IPR039425">
    <property type="entry name" value="RNA_pol_sigma-70-like"/>
</dbReference>
<evidence type="ECO:0000256" key="3">
    <source>
        <dbReference type="ARBA" id="ARBA00023082"/>
    </source>
</evidence>
<dbReference type="RefSeq" id="WP_189563879.1">
    <property type="nucleotide sequence ID" value="NZ_BMXF01000001.1"/>
</dbReference>
<keyword evidence="7" id="KW-0240">DNA-directed RNA polymerase</keyword>
<dbReference type="Pfam" id="PF04542">
    <property type="entry name" value="Sigma70_r2"/>
    <property type="match status" value="1"/>
</dbReference>
<dbReference type="InterPro" id="IPR013324">
    <property type="entry name" value="RNA_pol_sigma_r3/r4-like"/>
</dbReference>
<keyword evidence="2" id="KW-0805">Transcription regulation</keyword>
<evidence type="ECO:0000256" key="1">
    <source>
        <dbReference type="ARBA" id="ARBA00010641"/>
    </source>
</evidence>
<dbReference type="SUPFAM" id="SSF88659">
    <property type="entry name" value="Sigma3 and sigma4 domains of RNA polymerase sigma factors"/>
    <property type="match status" value="1"/>
</dbReference>
<evidence type="ECO:0000256" key="2">
    <source>
        <dbReference type="ARBA" id="ARBA00023015"/>
    </source>
</evidence>
<gene>
    <name evidence="7" type="ORF">GCM10007390_17030</name>
</gene>
<comment type="caution">
    <text evidence="7">The sequence shown here is derived from an EMBL/GenBank/DDBJ whole genome shotgun (WGS) entry which is preliminary data.</text>
</comment>
<keyword evidence="8" id="KW-1185">Reference proteome</keyword>
<dbReference type="InterPro" id="IPR014327">
    <property type="entry name" value="RNA_pol_sigma70_bacteroid"/>
</dbReference>
<evidence type="ECO:0000313" key="7">
    <source>
        <dbReference type="EMBL" id="GHB63793.1"/>
    </source>
</evidence>
<protein>
    <submittedName>
        <fullName evidence="7">DNA-directed RNA polymerase sigma-70 factor</fullName>
    </submittedName>
</protein>
<dbReference type="InterPro" id="IPR014284">
    <property type="entry name" value="RNA_pol_sigma-70_dom"/>
</dbReference>
<dbReference type="InterPro" id="IPR036388">
    <property type="entry name" value="WH-like_DNA-bd_sf"/>
</dbReference>
<sequence length="217" mass="24597">MISTKICTLPKHWALSQSAMIRVLMGVSEISSSMNSSNYIPANDLTFKSVFDSSYSGLVYFSSKIIGDKAEAEDIVQNAFVSYWRCKENVGSEVPAIKSFLYTTVKNSCMDLLKHRLVIRKFRDQLEKEPMEENLMENQIIYAEVLSELFGAIEKLPAGSRQVLEMSYLQGKKNYEISEELGLSINTVKTQKQRAISLLRLKLAPSSFLHMLVLFCI</sequence>
<reference evidence="7 8" key="1">
    <citation type="journal article" date="2014" name="Int. J. Syst. Evol. Microbiol.">
        <title>Complete genome sequence of Corynebacterium casei LMG S-19264T (=DSM 44701T), isolated from a smear-ripened cheese.</title>
        <authorList>
            <consortium name="US DOE Joint Genome Institute (JGI-PGF)"/>
            <person name="Walter F."/>
            <person name="Albersmeier A."/>
            <person name="Kalinowski J."/>
            <person name="Ruckert C."/>
        </authorList>
    </citation>
    <scope>NUCLEOTIDE SEQUENCE [LARGE SCALE GENOMIC DNA]</scope>
    <source>
        <strain evidence="7 8">KCTC 12866</strain>
    </source>
</reference>
<dbReference type="GO" id="GO:0003677">
    <property type="term" value="F:DNA binding"/>
    <property type="evidence" value="ECO:0007669"/>
    <property type="project" value="InterPro"/>
</dbReference>
<dbReference type="NCBIfam" id="TIGR02937">
    <property type="entry name" value="sigma70-ECF"/>
    <property type="match status" value="1"/>
</dbReference>
<dbReference type="PANTHER" id="PTHR43133">
    <property type="entry name" value="RNA POLYMERASE ECF-TYPE SIGMA FACTO"/>
    <property type="match status" value="1"/>
</dbReference>
<dbReference type="SUPFAM" id="SSF88946">
    <property type="entry name" value="Sigma2 domain of RNA polymerase sigma factors"/>
    <property type="match status" value="1"/>
</dbReference>
<comment type="similarity">
    <text evidence="1">Belongs to the sigma-70 factor family. ECF subfamily.</text>
</comment>
<dbReference type="Pfam" id="PF08281">
    <property type="entry name" value="Sigma70_r4_2"/>
    <property type="match status" value="1"/>
</dbReference>
<dbReference type="CDD" id="cd06171">
    <property type="entry name" value="Sigma70_r4"/>
    <property type="match status" value="1"/>
</dbReference>
<dbReference type="Gene3D" id="1.10.1740.10">
    <property type="match status" value="1"/>
</dbReference>
<dbReference type="InterPro" id="IPR013249">
    <property type="entry name" value="RNA_pol_sigma70_r4_t2"/>
</dbReference>
<dbReference type="Gene3D" id="1.10.10.10">
    <property type="entry name" value="Winged helix-like DNA-binding domain superfamily/Winged helix DNA-binding domain"/>
    <property type="match status" value="1"/>
</dbReference>
<keyword evidence="3" id="KW-0731">Sigma factor</keyword>
<dbReference type="InterPro" id="IPR013325">
    <property type="entry name" value="RNA_pol_sigma_r2"/>
</dbReference>
<dbReference type="GO" id="GO:0000428">
    <property type="term" value="C:DNA-directed RNA polymerase complex"/>
    <property type="evidence" value="ECO:0007669"/>
    <property type="project" value="UniProtKB-KW"/>
</dbReference>
<dbReference type="Proteomes" id="UP000598271">
    <property type="component" value="Unassembled WGS sequence"/>
</dbReference>
<feature type="domain" description="RNA polymerase sigma-70 region 2" evidence="5">
    <location>
        <begin position="56"/>
        <end position="115"/>
    </location>
</feature>
<name>A0A8J3D826_9BACT</name>
<feature type="domain" description="RNA polymerase sigma factor 70 region 4 type 2" evidence="6">
    <location>
        <begin position="151"/>
        <end position="196"/>
    </location>
</feature>
<evidence type="ECO:0000256" key="4">
    <source>
        <dbReference type="ARBA" id="ARBA00023163"/>
    </source>
</evidence>
<dbReference type="AlphaFoldDB" id="A0A8J3D826"/>
<proteinExistence type="inferred from homology"/>